<dbReference type="CDD" id="cd03039">
    <property type="entry name" value="GST_N_Sigma_like"/>
    <property type="match status" value="1"/>
</dbReference>
<reference evidence="10" key="3">
    <citation type="submission" date="2015-06" db="UniProtKB">
        <authorList>
            <consortium name="EnsemblMetazoa"/>
        </authorList>
    </citation>
    <scope>IDENTIFICATION</scope>
</reference>
<dbReference type="EMBL" id="AMQM01000397">
    <property type="status" value="NOT_ANNOTATED_CDS"/>
    <property type="molecule type" value="Genomic_DNA"/>
</dbReference>
<dbReference type="EC" id="2.5.1.18" evidence="2"/>
<dbReference type="eggNOG" id="KOG1695">
    <property type="taxonomic scope" value="Eukaryota"/>
</dbReference>
<sequence>MPNYKLVYFNGRGRAETIRLTFVASGIEFEDHRIEQDRWPDMKPKTFAGYLPYLEVDGKVLVESMAIARFVAREGKLAGGCSYEQAQIDSIVDILSNMAEKAVKIVYYSTGEEKKNLEKEFIETVLPDVFKLLEKFLQDKQFLVGDKLSLADLHFHTVLECVGLFAKDWPLLSGKMKRLFDRVESEPRIAEYLKNRPVTPF</sequence>
<dbReference type="OMA" id="AKEPNIA"/>
<dbReference type="PROSITE" id="PS50405">
    <property type="entry name" value="GST_CTER"/>
    <property type="match status" value="1"/>
</dbReference>
<keyword evidence="4" id="KW-0808">Transferase</keyword>
<dbReference type="PANTHER" id="PTHR11571:SF224">
    <property type="entry name" value="HEMATOPOIETIC PROSTAGLANDIN D SYNTHASE"/>
    <property type="match status" value="1"/>
</dbReference>
<evidence type="ECO:0000259" key="8">
    <source>
        <dbReference type="PROSITE" id="PS50405"/>
    </source>
</evidence>
<dbReference type="SUPFAM" id="SSF52833">
    <property type="entry name" value="Thioredoxin-like"/>
    <property type="match status" value="1"/>
</dbReference>
<keyword evidence="11" id="KW-1185">Reference proteome</keyword>
<reference evidence="11" key="1">
    <citation type="submission" date="2012-12" db="EMBL/GenBank/DDBJ databases">
        <authorList>
            <person name="Hellsten U."/>
            <person name="Grimwood J."/>
            <person name="Chapman J.A."/>
            <person name="Shapiro H."/>
            <person name="Aerts A."/>
            <person name="Otillar R.P."/>
            <person name="Terry A.Y."/>
            <person name="Boore J.L."/>
            <person name="Simakov O."/>
            <person name="Marletaz F."/>
            <person name="Cho S.-J."/>
            <person name="Edsinger-Gonzales E."/>
            <person name="Havlak P."/>
            <person name="Kuo D.-H."/>
            <person name="Larsson T."/>
            <person name="Lv J."/>
            <person name="Arendt D."/>
            <person name="Savage R."/>
            <person name="Osoegawa K."/>
            <person name="de Jong P."/>
            <person name="Lindberg D.R."/>
            <person name="Seaver E.C."/>
            <person name="Weisblat D.A."/>
            <person name="Putnam N.H."/>
            <person name="Grigoriev I.V."/>
            <person name="Rokhsar D.S."/>
        </authorList>
    </citation>
    <scope>NUCLEOTIDE SEQUENCE</scope>
</reference>
<dbReference type="OrthoDB" id="414243at2759"/>
<dbReference type="STRING" id="6412.T1FM47"/>
<dbReference type="InParanoid" id="T1FM47"/>
<organism evidence="10 11">
    <name type="scientific">Helobdella robusta</name>
    <name type="common">Californian leech</name>
    <dbReference type="NCBI Taxonomy" id="6412"/>
    <lineage>
        <taxon>Eukaryota</taxon>
        <taxon>Metazoa</taxon>
        <taxon>Spiralia</taxon>
        <taxon>Lophotrochozoa</taxon>
        <taxon>Annelida</taxon>
        <taxon>Clitellata</taxon>
        <taxon>Hirudinea</taxon>
        <taxon>Rhynchobdellida</taxon>
        <taxon>Glossiphoniidae</taxon>
        <taxon>Helobdella</taxon>
    </lineage>
</organism>
<dbReference type="SFLD" id="SFLDS00019">
    <property type="entry name" value="Glutathione_Transferase_(cytos"/>
    <property type="match status" value="1"/>
</dbReference>
<evidence type="ECO:0000313" key="10">
    <source>
        <dbReference type="EnsemblMetazoa" id="HelroP184883"/>
    </source>
</evidence>
<dbReference type="KEGG" id="hro:HELRODRAFT_184883"/>
<dbReference type="Pfam" id="PF14497">
    <property type="entry name" value="GST_C_3"/>
    <property type="match status" value="1"/>
</dbReference>
<dbReference type="HOGENOM" id="CLU_039475_1_0_1"/>
<dbReference type="GO" id="GO:0006749">
    <property type="term" value="P:glutathione metabolic process"/>
    <property type="evidence" value="ECO:0000318"/>
    <property type="project" value="GO_Central"/>
</dbReference>
<dbReference type="InterPro" id="IPR010987">
    <property type="entry name" value="Glutathione-S-Trfase_C-like"/>
</dbReference>
<evidence type="ECO:0000256" key="3">
    <source>
        <dbReference type="ARBA" id="ARBA00022613"/>
    </source>
</evidence>
<dbReference type="RefSeq" id="XP_009009939.1">
    <property type="nucleotide sequence ID" value="XM_009011691.1"/>
</dbReference>
<protein>
    <recommendedName>
        <fullName evidence="2">glutathione transferase</fullName>
        <ecNumber evidence="2">2.5.1.18</ecNumber>
    </recommendedName>
</protein>
<evidence type="ECO:0000256" key="4">
    <source>
        <dbReference type="ARBA" id="ARBA00022679"/>
    </source>
</evidence>
<dbReference type="GO" id="GO:0004364">
    <property type="term" value="F:glutathione transferase activity"/>
    <property type="evidence" value="ECO:0000318"/>
    <property type="project" value="GO_Central"/>
</dbReference>
<comment type="catalytic activity">
    <reaction evidence="5">
        <text>RX + glutathione = an S-substituted glutathione + a halide anion + H(+)</text>
        <dbReference type="Rhea" id="RHEA:16437"/>
        <dbReference type="ChEBI" id="CHEBI:15378"/>
        <dbReference type="ChEBI" id="CHEBI:16042"/>
        <dbReference type="ChEBI" id="CHEBI:17792"/>
        <dbReference type="ChEBI" id="CHEBI:57925"/>
        <dbReference type="ChEBI" id="CHEBI:90779"/>
        <dbReference type="EC" id="2.5.1.18"/>
    </reaction>
</comment>
<dbReference type="FunFam" id="1.20.1050.10:FF:000123">
    <property type="entry name" value="Uncharacterized protein"/>
    <property type="match status" value="1"/>
</dbReference>
<proteinExistence type="inferred from homology"/>
<comment type="similarity">
    <text evidence="1">Belongs to the GST superfamily.</text>
</comment>
<dbReference type="Pfam" id="PF02798">
    <property type="entry name" value="GST_N"/>
    <property type="match status" value="1"/>
</dbReference>
<evidence type="ECO:0000313" key="11">
    <source>
        <dbReference type="Proteomes" id="UP000015101"/>
    </source>
</evidence>
<dbReference type="Proteomes" id="UP000015101">
    <property type="component" value="Unassembled WGS sequence"/>
</dbReference>
<dbReference type="EMBL" id="KB095811">
    <property type="protein sequence ID" value="ESO13219.1"/>
    <property type="molecule type" value="Genomic_DNA"/>
</dbReference>
<feature type="domain" description="GST C-terminal" evidence="8">
    <location>
        <begin position="81"/>
        <end position="201"/>
    </location>
</feature>
<dbReference type="Gene3D" id="3.40.30.10">
    <property type="entry name" value="Glutaredoxin"/>
    <property type="match status" value="1"/>
</dbReference>
<evidence type="ECO:0000256" key="5">
    <source>
        <dbReference type="ARBA" id="ARBA00047960"/>
    </source>
</evidence>
<accession>T1FM47</accession>
<dbReference type="GeneID" id="20209896"/>
<dbReference type="InterPro" id="IPR040079">
    <property type="entry name" value="Glutathione_S-Trfase"/>
</dbReference>
<dbReference type="CTD" id="20209896"/>
<evidence type="ECO:0000259" key="7">
    <source>
        <dbReference type="PROSITE" id="PS50404"/>
    </source>
</evidence>
<dbReference type="GO" id="GO:0005212">
    <property type="term" value="F:structural constituent of eye lens"/>
    <property type="evidence" value="ECO:0007669"/>
    <property type="project" value="UniProtKB-KW"/>
</dbReference>
<dbReference type="InterPro" id="IPR036249">
    <property type="entry name" value="Thioredoxin-like_sf"/>
</dbReference>
<dbReference type="FunFam" id="3.40.30.10:FF:000035">
    <property type="entry name" value="hematopoietic prostaglandin D synthase"/>
    <property type="match status" value="1"/>
</dbReference>
<evidence type="ECO:0000256" key="1">
    <source>
        <dbReference type="ARBA" id="ARBA00007409"/>
    </source>
</evidence>
<gene>
    <name evidence="10" type="primary">20209896</name>
    <name evidence="9" type="ORF">HELRODRAFT_184883</name>
</gene>
<dbReference type="EnsemblMetazoa" id="HelroT184883">
    <property type="protein sequence ID" value="HelroP184883"/>
    <property type="gene ID" value="HelroG184883"/>
</dbReference>
<dbReference type="InterPro" id="IPR004046">
    <property type="entry name" value="GST_C"/>
</dbReference>
<feature type="domain" description="GST N-terminal" evidence="7">
    <location>
        <begin position="2"/>
        <end position="79"/>
    </location>
</feature>
<keyword evidence="3" id="KW-0273">Eye lens protein</keyword>
<dbReference type="InterPro" id="IPR004045">
    <property type="entry name" value="Glutathione_S-Trfase_N"/>
</dbReference>
<evidence type="ECO:0000256" key="6">
    <source>
        <dbReference type="ARBA" id="ARBA00049616"/>
    </source>
</evidence>
<dbReference type="SFLD" id="SFLDG00363">
    <property type="entry name" value="AMPS_(cytGST):_Alpha-__Mu-__Pi"/>
    <property type="match status" value="1"/>
</dbReference>
<dbReference type="AlphaFoldDB" id="T1FM47"/>
<name>T1FM47_HELRO</name>
<dbReference type="SFLD" id="SFLDG01205">
    <property type="entry name" value="AMPS.1"/>
    <property type="match status" value="1"/>
</dbReference>
<dbReference type="Gene3D" id="1.20.1050.10">
    <property type="match status" value="1"/>
</dbReference>
<evidence type="ECO:0000313" key="9">
    <source>
        <dbReference type="EMBL" id="ESO13219.1"/>
    </source>
</evidence>
<dbReference type="CDD" id="cd03192">
    <property type="entry name" value="GST_C_Sigma_like"/>
    <property type="match status" value="1"/>
</dbReference>
<dbReference type="SUPFAM" id="SSF47616">
    <property type="entry name" value="GST C-terminal domain-like"/>
    <property type="match status" value="1"/>
</dbReference>
<dbReference type="InterPro" id="IPR036282">
    <property type="entry name" value="Glutathione-S-Trfase_C_sf"/>
</dbReference>
<dbReference type="InterPro" id="IPR050213">
    <property type="entry name" value="GST_superfamily"/>
</dbReference>
<dbReference type="PROSITE" id="PS50404">
    <property type="entry name" value="GST_NTER"/>
    <property type="match status" value="1"/>
</dbReference>
<evidence type="ECO:0000256" key="2">
    <source>
        <dbReference type="ARBA" id="ARBA00012452"/>
    </source>
</evidence>
<reference evidence="9 11" key="2">
    <citation type="journal article" date="2013" name="Nature">
        <title>Insights into bilaterian evolution from three spiralian genomes.</title>
        <authorList>
            <person name="Simakov O."/>
            <person name="Marletaz F."/>
            <person name="Cho S.J."/>
            <person name="Edsinger-Gonzales E."/>
            <person name="Havlak P."/>
            <person name="Hellsten U."/>
            <person name="Kuo D.H."/>
            <person name="Larsson T."/>
            <person name="Lv J."/>
            <person name="Arendt D."/>
            <person name="Savage R."/>
            <person name="Osoegawa K."/>
            <person name="de Jong P."/>
            <person name="Grimwood J."/>
            <person name="Chapman J.A."/>
            <person name="Shapiro H."/>
            <person name="Aerts A."/>
            <person name="Otillar R.P."/>
            <person name="Terry A.Y."/>
            <person name="Boore J.L."/>
            <person name="Grigoriev I.V."/>
            <person name="Lindberg D.R."/>
            <person name="Seaver E.C."/>
            <person name="Weisblat D.A."/>
            <person name="Putnam N.H."/>
            <person name="Rokhsar D.S."/>
        </authorList>
    </citation>
    <scope>NUCLEOTIDE SEQUENCE</scope>
</reference>
<comment type="function">
    <text evidence="6">S-crystallins are structural components of squids and octopi eye lens. Contains relatively little if any GST activity.</text>
</comment>
<dbReference type="PANTHER" id="PTHR11571">
    <property type="entry name" value="GLUTATHIONE S-TRANSFERASE"/>
    <property type="match status" value="1"/>
</dbReference>